<name>I1E2H3_9GAMM</name>
<evidence type="ECO:0008006" key="4">
    <source>
        <dbReference type="Google" id="ProtNLM"/>
    </source>
</evidence>
<feature type="chain" id="PRO_5003639138" description="Solute-binding protein family 3/N-terminal domain-containing protein" evidence="1">
    <location>
        <begin position="23"/>
        <end position="263"/>
    </location>
</feature>
<protein>
    <recommendedName>
        <fullName evidence="4">Solute-binding protein family 3/N-terminal domain-containing protein</fullName>
    </recommendedName>
</protein>
<comment type="caution">
    <text evidence="2">The sequence shown here is derived from an EMBL/GenBank/DDBJ whole genome shotgun (WGS) entry which is preliminary data.</text>
</comment>
<dbReference type="EMBL" id="BAFK01000030">
    <property type="protein sequence ID" value="GAB60501.1"/>
    <property type="molecule type" value="Genomic_DNA"/>
</dbReference>
<dbReference type="STRING" id="562729.RNAN_3526"/>
<proteinExistence type="predicted"/>
<organism evidence="2 3">
    <name type="scientific">Rheinheimera nanhaiensis E407-8</name>
    <dbReference type="NCBI Taxonomy" id="562729"/>
    <lineage>
        <taxon>Bacteria</taxon>
        <taxon>Pseudomonadati</taxon>
        <taxon>Pseudomonadota</taxon>
        <taxon>Gammaproteobacteria</taxon>
        <taxon>Chromatiales</taxon>
        <taxon>Chromatiaceae</taxon>
        <taxon>Rheinheimera</taxon>
    </lineage>
</organism>
<gene>
    <name evidence="2" type="ORF">RNAN_3526</name>
</gene>
<reference evidence="2 3" key="1">
    <citation type="journal article" date="2012" name="J. Bacteriol.">
        <title>Genome Sequence of the Protease-Producing Bacterium Rheinheimera nanhaiensis E407-8T, Isolated from Deep-Sea Sediment of the South China Sea.</title>
        <authorList>
            <person name="Zhang X.-Y."/>
            <person name="Zhang Y.-J."/>
            <person name="Qin Q.-L."/>
            <person name="Xie B.-B."/>
            <person name="Chen X.-L."/>
            <person name="Zhou B.-C."/>
            <person name="Zhang Y.-Z."/>
        </authorList>
    </citation>
    <scope>NUCLEOTIDE SEQUENCE [LARGE SCALE GENOMIC DNA]</scope>
    <source>
        <strain evidence="2 3">E407-8</strain>
    </source>
</reference>
<dbReference type="Gene3D" id="3.40.190.10">
    <property type="entry name" value="Periplasmic binding protein-like II"/>
    <property type="match status" value="2"/>
</dbReference>
<dbReference type="RefSeq" id="WP_008224117.1">
    <property type="nucleotide sequence ID" value="NZ_BAFK01000030.1"/>
</dbReference>
<evidence type="ECO:0000313" key="3">
    <source>
        <dbReference type="Proteomes" id="UP000004374"/>
    </source>
</evidence>
<keyword evidence="1" id="KW-0732">Signal</keyword>
<dbReference type="AlphaFoldDB" id="I1E2H3"/>
<dbReference type="OrthoDB" id="6193186at2"/>
<evidence type="ECO:0000313" key="2">
    <source>
        <dbReference type="EMBL" id="GAB60501.1"/>
    </source>
</evidence>
<evidence type="ECO:0000256" key="1">
    <source>
        <dbReference type="SAM" id="SignalP"/>
    </source>
</evidence>
<dbReference type="SUPFAM" id="SSF53850">
    <property type="entry name" value="Periplasmic binding protein-like II"/>
    <property type="match status" value="1"/>
</dbReference>
<accession>I1E2H3</accession>
<sequence length="263" mass="29059">MRALSALYLLLVINSGASEAQALTLQFCYEDKQLLPYYAGQGEQIASPPGVTIEHIQAAVGDISSLTLQLQRKPWLRCLQLLQQNKIDALVSTYTPARAGFAVYPMTDDNQPDTELALSRHATCLVQRPGDAVMQRLTQGVTVARPLGYATPDYPAGVTVVEVQSQQQAFALVKQGRVDATTSLCEVDKLPLPSAFSAQLQVVQPPLYHTTGYLVFSTAFYQQHAVVARQLWQALKQHRKPERYFQYLQTAEPTVQAPSSKQP</sequence>
<keyword evidence="3" id="KW-1185">Reference proteome</keyword>
<feature type="signal peptide" evidence="1">
    <location>
        <begin position="1"/>
        <end position="22"/>
    </location>
</feature>
<dbReference type="Proteomes" id="UP000004374">
    <property type="component" value="Unassembled WGS sequence"/>
</dbReference>